<dbReference type="Proteomes" id="UP001362999">
    <property type="component" value="Unassembled WGS sequence"/>
</dbReference>
<comment type="caution">
    <text evidence="1">The sequence shown here is derived from an EMBL/GenBank/DDBJ whole genome shotgun (WGS) entry which is preliminary data.</text>
</comment>
<name>A0AAV9ZJW0_9AGAR</name>
<keyword evidence="2" id="KW-1185">Reference proteome</keyword>
<proteinExistence type="predicted"/>
<evidence type="ECO:0000313" key="1">
    <source>
        <dbReference type="EMBL" id="KAK6984465.1"/>
    </source>
</evidence>
<reference evidence="1 2" key="1">
    <citation type="journal article" date="2024" name="J Genomics">
        <title>Draft genome sequencing and assembly of Favolaschia claudopus CIRM-BRFM 2984 isolated from oak limbs.</title>
        <authorList>
            <person name="Navarro D."/>
            <person name="Drula E."/>
            <person name="Chaduli D."/>
            <person name="Cazenave R."/>
            <person name="Ahrendt S."/>
            <person name="Wang J."/>
            <person name="Lipzen A."/>
            <person name="Daum C."/>
            <person name="Barry K."/>
            <person name="Grigoriev I.V."/>
            <person name="Favel A."/>
            <person name="Rosso M.N."/>
            <person name="Martin F."/>
        </authorList>
    </citation>
    <scope>NUCLEOTIDE SEQUENCE [LARGE SCALE GENOMIC DNA]</scope>
    <source>
        <strain evidence="1 2">CIRM-BRFM 2984</strain>
    </source>
</reference>
<evidence type="ECO:0000313" key="2">
    <source>
        <dbReference type="Proteomes" id="UP001362999"/>
    </source>
</evidence>
<gene>
    <name evidence="1" type="ORF">R3P38DRAFT_343599</name>
</gene>
<accession>A0AAV9ZJW0</accession>
<dbReference type="AlphaFoldDB" id="A0AAV9ZJW0"/>
<organism evidence="1 2">
    <name type="scientific">Favolaschia claudopus</name>
    <dbReference type="NCBI Taxonomy" id="2862362"/>
    <lineage>
        <taxon>Eukaryota</taxon>
        <taxon>Fungi</taxon>
        <taxon>Dikarya</taxon>
        <taxon>Basidiomycota</taxon>
        <taxon>Agaricomycotina</taxon>
        <taxon>Agaricomycetes</taxon>
        <taxon>Agaricomycetidae</taxon>
        <taxon>Agaricales</taxon>
        <taxon>Marasmiineae</taxon>
        <taxon>Mycenaceae</taxon>
        <taxon>Favolaschia</taxon>
    </lineage>
</organism>
<dbReference type="EMBL" id="JAWWNJ010000137">
    <property type="protein sequence ID" value="KAK6984465.1"/>
    <property type="molecule type" value="Genomic_DNA"/>
</dbReference>
<sequence length="221" mass="24979">MYRRRARSARCGVATASQSATSLKAPVKATNLMTAPFSAQRRTPADIGQHPDIHRATDLWNSEDPVDTQTRGKHQPILIDHLPHPRVGLATRPDFRAYLCLNHPIRDSILLPFHTRIPRRLHRFSTGEEKAIMFASRNCDDAVHLESKLEAFATQILSTMDCVTACHDFSNTTFSPEYIFSVIYFRFSGEGSRPFGANNSFFSFGFRSNKINMAHVRTRGN</sequence>
<protein>
    <submittedName>
        <fullName evidence="1">Uncharacterized protein</fullName>
    </submittedName>
</protein>